<dbReference type="InterPro" id="IPR020843">
    <property type="entry name" value="ER"/>
</dbReference>
<evidence type="ECO:0000313" key="2">
    <source>
        <dbReference type="EMBL" id="RNL79224.1"/>
    </source>
</evidence>
<proteinExistence type="predicted"/>
<accession>A0A3N0DUB0</accession>
<dbReference type="EMBL" id="RJSG01000002">
    <property type="protein sequence ID" value="RNL79224.1"/>
    <property type="molecule type" value="Genomic_DNA"/>
</dbReference>
<dbReference type="PANTHER" id="PTHR43482">
    <property type="entry name" value="PROTEIN AST1-RELATED"/>
    <property type="match status" value="1"/>
</dbReference>
<dbReference type="InterPro" id="IPR013154">
    <property type="entry name" value="ADH-like_N"/>
</dbReference>
<dbReference type="AlphaFoldDB" id="A0A3N0DUB0"/>
<dbReference type="GO" id="GO:0016491">
    <property type="term" value="F:oxidoreductase activity"/>
    <property type="evidence" value="ECO:0007669"/>
    <property type="project" value="InterPro"/>
</dbReference>
<reference evidence="2 3" key="1">
    <citation type="submission" date="2018-11" db="EMBL/GenBank/DDBJ databases">
        <authorList>
            <person name="Li F."/>
        </authorList>
    </citation>
    <scope>NUCLEOTIDE SEQUENCE [LARGE SCALE GENOMIC DNA]</scope>
    <source>
        <strain evidence="2 3">KIS18-7</strain>
    </source>
</reference>
<dbReference type="Pfam" id="PF08240">
    <property type="entry name" value="ADH_N"/>
    <property type="match status" value="1"/>
</dbReference>
<dbReference type="Gene3D" id="3.40.50.720">
    <property type="entry name" value="NAD(P)-binding Rossmann-like Domain"/>
    <property type="match status" value="1"/>
</dbReference>
<evidence type="ECO:0000313" key="3">
    <source>
        <dbReference type="Proteomes" id="UP000277094"/>
    </source>
</evidence>
<evidence type="ECO:0000259" key="1">
    <source>
        <dbReference type="SMART" id="SM00829"/>
    </source>
</evidence>
<dbReference type="Gene3D" id="3.90.180.10">
    <property type="entry name" value="Medium-chain alcohol dehydrogenases, catalytic domain"/>
    <property type="match status" value="1"/>
</dbReference>
<dbReference type="InterPro" id="IPR036291">
    <property type="entry name" value="NAD(P)-bd_dom_sf"/>
</dbReference>
<feature type="domain" description="Enoyl reductase (ER)" evidence="1">
    <location>
        <begin position="63"/>
        <end position="349"/>
    </location>
</feature>
<name>A0A3N0DUB0_9ACTN</name>
<sequence length="351" mass="35564">MNASYSRLASARRRSAVIVGMALLGVPDALPSTYLPKESNPSKMKLLPLRTKENTMKAITTLGNGSTELTEVPTPQPGTDQVLVRVHAATVNPIDVVLTAGVFHQIGVITHDRPIGLGWDLAGTVEAVGSGVTAFAVGDRVSGLFPAINVPLGGLADHALVPADDLALVPSGLSDVDAASVGLNALTAQQAIRLLGPAEGRSLLVTGAAGAVGGFALELLAGAGWELSGLARDADAEFVTARGAKLVTDLDATYDVVFDAAALQEPALTAVRPGGLFVGVQPSLPLEATEGRTVTAVGVVPDGAALAGLLEQAATGELTVRVAGSVPIEDHATAFAYVAAGGNRGRWVVTA</sequence>
<dbReference type="SMART" id="SM00829">
    <property type="entry name" value="PKS_ER"/>
    <property type="match status" value="1"/>
</dbReference>
<dbReference type="OrthoDB" id="3251063at2"/>
<dbReference type="Pfam" id="PF13602">
    <property type="entry name" value="ADH_zinc_N_2"/>
    <property type="match status" value="1"/>
</dbReference>
<comment type="caution">
    <text evidence="2">The sequence shown here is derived from an EMBL/GenBank/DDBJ whole genome shotgun (WGS) entry which is preliminary data.</text>
</comment>
<dbReference type="PANTHER" id="PTHR43482:SF1">
    <property type="entry name" value="PROTEIN AST1-RELATED"/>
    <property type="match status" value="1"/>
</dbReference>
<dbReference type="InterPro" id="IPR011032">
    <property type="entry name" value="GroES-like_sf"/>
</dbReference>
<dbReference type="SUPFAM" id="SSF50129">
    <property type="entry name" value="GroES-like"/>
    <property type="match status" value="1"/>
</dbReference>
<organism evidence="2 3">
    <name type="scientific">Nocardioides marmorisolisilvae</name>
    <dbReference type="NCBI Taxonomy" id="1542737"/>
    <lineage>
        <taxon>Bacteria</taxon>
        <taxon>Bacillati</taxon>
        <taxon>Actinomycetota</taxon>
        <taxon>Actinomycetes</taxon>
        <taxon>Propionibacteriales</taxon>
        <taxon>Nocardioidaceae</taxon>
        <taxon>Nocardioides</taxon>
    </lineage>
</organism>
<gene>
    <name evidence="2" type="ORF">EFL95_09395</name>
</gene>
<dbReference type="Proteomes" id="UP000277094">
    <property type="component" value="Unassembled WGS sequence"/>
</dbReference>
<keyword evidence="3" id="KW-1185">Reference proteome</keyword>
<dbReference type="SUPFAM" id="SSF51735">
    <property type="entry name" value="NAD(P)-binding Rossmann-fold domains"/>
    <property type="match status" value="1"/>
</dbReference>
<dbReference type="CDD" id="cd05289">
    <property type="entry name" value="MDR_like_2"/>
    <property type="match status" value="1"/>
</dbReference>
<dbReference type="InterPro" id="IPR052585">
    <property type="entry name" value="Lipid_raft_assoc_Zn_ADH"/>
</dbReference>
<protein>
    <submittedName>
        <fullName evidence="2">NADP-dependent oxidoreductase</fullName>
    </submittedName>
</protein>